<dbReference type="PANTHER" id="PTHR11439:SF483">
    <property type="entry name" value="PEPTIDE SYNTHASE GLIP-LIKE, PUTATIVE (AFU_ORTHOLOGUE AFUA_3G12920)-RELATED"/>
    <property type="match status" value="1"/>
</dbReference>
<comment type="caution">
    <text evidence="3">The sequence shown here is derived from an EMBL/GenBank/DDBJ whole genome shotgun (WGS) entry which is preliminary data.</text>
</comment>
<dbReference type="Pfam" id="PF07727">
    <property type="entry name" value="RVT_2"/>
    <property type="match status" value="1"/>
</dbReference>
<protein>
    <submittedName>
        <fullName evidence="3">Retrovirus-related Pol polyprotein from transposon TNT 1-94</fullName>
    </submittedName>
</protein>
<evidence type="ECO:0000313" key="3">
    <source>
        <dbReference type="EMBL" id="GEX49581.1"/>
    </source>
</evidence>
<dbReference type="InterPro" id="IPR013103">
    <property type="entry name" value="RVT_2"/>
</dbReference>
<feature type="domain" description="Retroviral polymerase SH3-like" evidence="2">
    <location>
        <begin position="3"/>
        <end position="47"/>
    </location>
</feature>
<evidence type="ECO:0000259" key="2">
    <source>
        <dbReference type="Pfam" id="PF25597"/>
    </source>
</evidence>
<dbReference type="SUPFAM" id="SSF56672">
    <property type="entry name" value="DNA/RNA polymerases"/>
    <property type="match status" value="1"/>
</dbReference>
<organism evidence="3">
    <name type="scientific">Tanacetum cinerariifolium</name>
    <name type="common">Dalmatian daisy</name>
    <name type="synonym">Chrysanthemum cinerariifolium</name>
    <dbReference type="NCBI Taxonomy" id="118510"/>
    <lineage>
        <taxon>Eukaryota</taxon>
        <taxon>Viridiplantae</taxon>
        <taxon>Streptophyta</taxon>
        <taxon>Embryophyta</taxon>
        <taxon>Tracheophyta</taxon>
        <taxon>Spermatophyta</taxon>
        <taxon>Magnoliopsida</taxon>
        <taxon>eudicotyledons</taxon>
        <taxon>Gunneridae</taxon>
        <taxon>Pentapetalae</taxon>
        <taxon>asterids</taxon>
        <taxon>campanulids</taxon>
        <taxon>Asterales</taxon>
        <taxon>Asteraceae</taxon>
        <taxon>Asteroideae</taxon>
        <taxon>Anthemideae</taxon>
        <taxon>Anthemidinae</taxon>
        <taxon>Tanacetum</taxon>
    </lineage>
</organism>
<dbReference type="Pfam" id="PF25597">
    <property type="entry name" value="SH3_retrovirus"/>
    <property type="match status" value="2"/>
</dbReference>
<feature type="domain" description="Retroviral polymerase SH3-like" evidence="2">
    <location>
        <begin position="468"/>
        <end position="516"/>
    </location>
</feature>
<dbReference type="PANTHER" id="PTHR11439">
    <property type="entry name" value="GAG-POL-RELATED RETROTRANSPOSON"/>
    <property type="match status" value="1"/>
</dbReference>
<gene>
    <name evidence="3" type="ORF">Tci_321556</name>
</gene>
<name>A0A699H7T2_TANCI</name>
<feature type="domain" description="Reverse transcriptase Ty1/copia-type" evidence="1">
    <location>
        <begin position="72"/>
        <end position="313"/>
    </location>
</feature>
<proteinExistence type="predicted"/>
<dbReference type="AlphaFoldDB" id="A0A699H7T2"/>
<reference evidence="3" key="1">
    <citation type="journal article" date="2019" name="Sci. Rep.">
        <title>Draft genome of Tanacetum cinerariifolium, the natural source of mosquito coil.</title>
        <authorList>
            <person name="Yamashiro T."/>
            <person name="Shiraishi A."/>
            <person name="Satake H."/>
            <person name="Nakayama K."/>
        </authorList>
    </citation>
    <scope>NUCLEOTIDE SEQUENCE</scope>
</reference>
<sequence>MKEKRNPCILVGYSPQSKGYRVFYKRTRLIVESIHIRFDEIKEMSKTSVANDTSGLVPQRQKASDYDNSDPVWELVDKPFGKSVIKLKWLWKNKTSEDQTVIRNNARLVAKGYVQEEGIDFKETFAPVKRLEAVRIFVAYAAHKSFPIYHMDVKTAFLNGPLKEEVYVAQPDGFVDLDHPEKVYRLRKALYGVKQAPRAWYDEISKFLTSKGFTKGTIDLTLFTIRYEEDILIVQIYVDDIIFRSTNPKYSKRFEKLMHNRFEISLMGKMKFFLGLQIYQSPCGIFINLSKYALEILDKHGMEKVQSIGTPMAKKSKLDADLNENPVDQTDYRSKIGSLMYLTSSRPDIVQAICFCARYQSRPTEKYLKEVKRIFRYLRGTVDMGLWILYCIKCKLEDHGTSNQDMYVASLKRSENYKAQPYQYASPSKHILKAKRHTKEPIWYLDSGCSRSTTGVKSYQHTYVEQPVPKGSSRKFDAKADDGYLLGYSFVSKAFKVFNTRRQQIEETYHVTFDESMEAIRFTNTSVDDIGINDSSRYPHDKFLHEDDPFRQYQANLDILYYITPHGRLLTKLIRHNHVPQVITLNEHNTPHTKDVESPPDLDIWSRDQHIKLVNIIGKPTEGMLTKSMTAKLIATSVSECLFAEFLSEIEPKKVSELNPKKSNLNTVKTILSMDRKSTSGAYQWLGGKLDHILKGDIELHIIPTEYQLADITKPRDEPTFTKLKVKLGIGNGYQEKDKNKVKTDKTKHEIEKSGKVKVKEHMAWQTDYGVMEEGMSILRGRKSIPGISSSEREKWKERHYSVFTEGVGFVSYNAVPPSHTGLFSPPKLDLSNSGLEEFQHHEFEGYGPKTSNWVSGDISNEVKESPDALLVKELVSDDKLEKKLFFLLLLR</sequence>
<dbReference type="InterPro" id="IPR057670">
    <property type="entry name" value="SH3_retrovirus"/>
</dbReference>
<evidence type="ECO:0000259" key="1">
    <source>
        <dbReference type="Pfam" id="PF07727"/>
    </source>
</evidence>
<dbReference type="EMBL" id="BKCJ010111707">
    <property type="protein sequence ID" value="GEX49581.1"/>
    <property type="molecule type" value="Genomic_DNA"/>
</dbReference>
<accession>A0A699H7T2</accession>
<dbReference type="InterPro" id="IPR043502">
    <property type="entry name" value="DNA/RNA_pol_sf"/>
</dbReference>